<evidence type="ECO:0000313" key="2">
    <source>
        <dbReference type="Proteomes" id="UP001161160"/>
    </source>
</evidence>
<protein>
    <submittedName>
        <fullName evidence="1">Uncharacterized protein</fullName>
    </submittedName>
</protein>
<keyword evidence="2" id="KW-1185">Reference proteome</keyword>
<organism evidence="1 2">
    <name type="scientific">Polynucleobacter sphagniphilus</name>
    <dbReference type="NCBI Taxonomy" id="1743169"/>
    <lineage>
        <taxon>Bacteria</taxon>
        <taxon>Pseudomonadati</taxon>
        <taxon>Pseudomonadota</taxon>
        <taxon>Betaproteobacteria</taxon>
        <taxon>Burkholderiales</taxon>
        <taxon>Burkholderiaceae</taxon>
        <taxon>Polynucleobacter</taxon>
    </lineage>
</organism>
<proteinExistence type="predicted"/>
<accession>A0AA43S704</accession>
<gene>
    <name evidence="1" type="ORF">M2127_001687</name>
</gene>
<sequence>MQTLLACSTPVSDFAVYRQSDGTVGVHAPKGATDTEAHEAALLECKKLGKRAATIVTAHPTSNDRFPNTYIYNCTY</sequence>
<dbReference type="Proteomes" id="UP001161160">
    <property type="component" value="Unassembled WGS sequence"/>
</dbReference>
<reference evidence="1" key="1">
    <citation type="submission" date="2023-04" db="EMBL/GenBank/DDBJ databases">
        <title>Genome Encyclopedia of Bacteria and Archaea VI: Functional Genomics of Type Strains.</title>
        <authorList>
            <person name="Whitman W."/>
        </authorList>
    </citation>
    <scope>NUCLEOTIDE SEQUENCE</scope>
    <source>
        <strain evidence="1">Enz.4-51</strain>
    </source>
</reference>
<dbReference type="RefSeq" id="WP_280756865.1">
    <property type="nucleotide sequence ID" value="NZ_JARXXW010000003.1"/>
</dbReference>
<name>A0AA43S704_9BURK</name>
<dbReference type="EMBL" id="JARXYA010000007">
    <property type="protein sequence ID" value="MDH6504371.1"/>
    <property type="molecule type" value="Genomic_DNA"/>
</dbReference>
<dbReference type="AlphaFoldDB" id="A0AA43S704"/>
<evidence type="ECO:0000313" key="1">
    <source>
        <dbReference type="EMBL" id="MDH6504371.1"/>
    </source>
</evidence>
<comment type="caution">
    <text evidence="1">The sequence shown here is derived from an EMBL/GenBank/DDBJ whole genome shotgun (WGS) entry which is preliminary data.</text>
</comment>